<dbReference type="GeneID" id="64624350"/>
<dbReference type="RefSeq" id="XP_041197177.1">
    <property type="nucleotide sequence ID" value="XM_041330333.1"/>
</dbReference>
<dbReference type="EMBL" id="JABBWG010000005">
    <property type="protein sequence ID" value="KAG1822771.1"/>
    <property type="molecule type" value="Genomic_DNA"/>
</dbReference>
<evidence type="ECO:0000313" key="3">
    <source>
        <dbReference type="Proteomes" id="UP000807769"/>
    </source>
</evidence>
<keyword evidence="1" id="KW-1133">Transmembrane helix</keyword>
<keyword evidence="1" id="KW-0472">Membrane</keyword>
<dbReference type="AlphaFoldDB" id="A0A9P7EJH7"/>
<evidence type="ECO:0000256" key="1">
    <source>
        <dbReference type="SAM" id="Phobius"/>
    </source>
</evidence>
<accession>A0A9P7EJH7</accession>
<evidence type="ECO:0000313" key="2">
    <source>
        <dbReference type="EMBL" id="KAG1822771.1"/>
    </source>
</evidence>
<sequence>LCMSIQDNAIHFPEVITQLHTSDPTLAVEVQHHWDHLHSVNAFHLSCCDNHIDSSLQMVIFTILLLLLLSLGYVRIFTAYIIVFPLPRTLQSLLSFPLSPVLGCSLFTWVI</sequence>
<proteinExistence type="predicted"/>
<feature type="non-terminal residue" evidence="2">
    <location>
        <position position="1"/>
    </location>
</feature>
<name>A0A9P7EJH7_9AGAM</name>
<keyword evidence="1" id="KW-0812">Transmembrane</keyword>
<feature type="transmembrane region" description="Helical" evidence="1">
    <location>
        <begin position="89"/>
        <end position="110"/>
    </location>
</feature>
<gene>
    <name evidence="2" type="ORF">BJ212DRAFT_1263334</name>
</gene>
<protein>
    <submittedName>
        <fullName evidence="2">Uncharacterized protein</fullName>
    </submittedName>
</protein>
<keyword evidence="3" id="KW-1185">Reference proteome</keyword>
<comment type="caution">
    <text evidence="2">The sequence shown here is derived from an EMBL/GenBank/DDBJ whole genome shotgun (WGS) entry which is preliminary data.</text>
</comment>
<organism evidence="2 3">
    <name type="scientific">Suillus subaureus</name>
    <dbReference type="NCBI Taxonomy" id="48587"/>
    <lineage>
        <taxon>Eukaryota</taxon>
        <taxon>Fungi</taxon>
        <taxon>Dikarya</taxon>
        <taxon>Basidiomycota</taxon>
        <taxon>Agaricomycotina</taxon>
        <taxon>Agaricomycetes</taxon>
        <taxon>Agaricomycetidae</taxon>
        <taxon>Boletales</taxon>
        <taxon>Suillineae</taxon>
        <taxon>Suillaceae</taxon>
        <taxon>Suillus</taxon>
    </lineage>
</organism>
<reference evidence="2" key="1">
    <citation type="journal article" date="2020" name="New Phytol.">
        <title>Comparative genomics reveals dynamic genome evolution in host specialist ectomycorrhizal fungi.</title>
        <authorList>
            <person name="Lofgren L.A."/>
            <person name="Nguyen N.H."/>
            <person name="Vilgalys R."/>
            <person name="Ruytinx J."/>
            <person name="Liao H.L."/>
            <person name="Branco S."/>
            <person name="Kuo A."/>
            <person name="LaButti K."/>
            <person name="Lipzen A."/>
            <person name="Andreopoulos W."/>
            <person name="Pangilinan J."/>
            <person name="Riley R."/>
            <person name="Hundley H."/>
            <person name="Na H."/>
            <person name="Barry K."/>
            <person name="Grigoriev I.V."/>
            <person name="Stajich J.E."/>
            <person name="Kennedy P.G."/>
        </authorList>
    </citation>
    <scope>NUCLEOTIDE SEQUENCE</scope>
    <source>
        <strain evidence="2">MN1</strain>
    </source>
</reference>
<dbReference type="OrthoDB" id="2687674at2759"/>
<dbReference type="Proteomes" id="UP000807769">
    <property type="component" value="Unassembled WGS sequence"/>
</dbReference>
<feature type="transmembrane region" description="Helical" evidence="1">
    <location>
        <begin position="59"/>
        <end position="83"/>
    </location>
</feature>